<dbReference type="GO" id="GO:0006260">
    <property type="term" value="P:DNA replication"/>
    <property type="evidence" value="ECO:0007669"/>
    <property type="project" value="UniProtKB-UniRule"/>
</dbReference>
<evidence type="ECO:0000313" key="7">
    <source>
        <dbReference type="EMBL" id="MCY9549682.1"/>
    </source>
</evidence>
<dbReference type="GO" id="GO:0006281">
    <property type="term" value="P:DNA repair"/>
    <property type="evidence" value="ECO:0007669"/>
    <property type="project" value="UniProtKB-UniRule"/>
</dbReference>
<dbReference type="CDD" id="cd04496">
    <property type="entry name" value="SSB_OBF"/>
    <property type="match status" value="1"/>
</dbReference>
<accession>A0A0K9FGD2</accession>
<dbReference type="NCBIfam" id="TIGR00621">
    <property type="entry name" value="ssb"/>
    <property type="match status" value="1"/>
</dbReference>
<evidence type="ECO:0000256" key="5">
    <source>
        <dbReference type="SAM" id="MobiDB-lite"/>
    </source>
</evidence>
<dbReference type="PROSITE" id="PS50935">
    <property type="entry name" value="SSB"/>
    <property type="match status" value="1"/>
</dbReference>
<dbReference type="FunFam" id="2.40.50.140:FF:000084">
    <property type="entry name" value="Single-stranded DNA-binding protein"/>
    <property type="match status" value="1"/>
</dbReference>
<dbReference type="RefSeq" id="WP_049662614.1">
    <property type="nucleotide sequence ID" value="NZ_JAMDLZ010000051.1"/>
</dbReference>
<proteinExistence type="inferred from homology"/>
<comment type="caution">
    <text evidence="6">The sequence shown here is derived from an EMBL/GenBank/DDBJ whole genome shotgun (WGS) entry which is preliminary data.</text>
</comment>
<keyword evidence="3" id="KW-0235">DNA replication</keyword>
<sequence length="189" mass="20543">MINRVVLVGRLTKDPELRYTPNGVASTRFTVAVNRTFSNQQGDREADFINCVAWRKQAENLANFMRKGSLIGVEGRIQTGSYEGQDGKRVYTTDVVADSVQFLEPRNGGGAPASPQYGGQTYGNNQPSYGGGQPQQQFGGAMPGQGSFGGDAYQQNQPPVNQPNYTRVDEDPFANSKGPIEVSEDDLPF</sequence>
<reference evidence="6" key="1">
    <citation type="submission" date="2015-07" db="EMBL/GenBank/DDBJ databases">
        <title>MeaNS - Measles Nucleotide Surveillance Program.</title>
        <authorList>
            <person name="Tran T."/>
            <person name="Druce J."/>
        </authorList>
    </citation>
    <scope>NUCLEOTIDE SEQUENCE</scope>
    <source>
        <strain evidence="6">DSM 23493</strain>
    </source>
</reference>
<keyword evidence="9" id="KW-1185">Reference proteome</keyword>
<dbReference type="Gene3D" id="2.40.50.140">
    <property type="entry name" value="Nucleic acid-binding proteins"/>
    <property type="match status" value="1"/>
</dbReference>
<dbReference type="Proteomes" id="UP000037326">
    <property type="component" value="Unassembled WGS sequence"/>
</dbReference>
<dbReference type="HAMAP" id="MF_00984">
    <property type="entry name" value="SSB"/>
    <property type="match status" value="1"/>
</dbReference>
<feature type="short sequence motif" description="Important for interaction with partner proteins" evidence="3">
    <location>
        <begin position="184"/>
        <end position="189"/>
    </location>
</feature>
<evidence type="ECO:0000256" key="1">
    <source>
        <dbReference type="ARBA" id="ARBA00023125"/>
    </source>
</evidence>
<dbReference type="EMBL" id="JAMDLZ010000051">
    <property type="protein sequence ID" value="MCY9549682.1"/>
    <property type="molecule type" value="Genomic_DNA"/>
</dbReference>
<dbReference type="InterPro" id="IPR012340">
    <property type="entry name" value="NA-bd_OB-fold"/>
</dbReference>
<dbReference type="AlphaFoldDB" id="A0A0K9FGD2"/>
<reference evidence="7 9" key="3">
    <citation type="submission" date="2022-05" db="EMBL/GenBank/DDBJ databases">
        <title>Genome Sequencing of Bee-Associated Microbes.</title>
        <authorList>
            <person name="Dunlap C."/>
        </authorList>
    </citation>
    <scope>NUCLEOTIDE SEQUENCE [LARGE SCALE GENOMIC DNA]</scope>
    <source>
        <strain evidence="7 9">NRRL BD-083</strain>
    </source>
</reference>
<comment type="function">
    <text evidence="3">Plays an important role in DNA replication, recombination and repair. Binds to ssDNA and to an array of partner proteins to recruit them to their sites of action during DNA metabolism.</text>
</comment>
<dbReference type="EMBL" id="LFXJ01000002">
    <property type="protein sequence ID" value="KMY33569.1"/>
    <property type="molecule type" value="Genomic_DNA"/>
</dbReference>
<dbReference type="Pfam" id="PF00436">
    <property type="entry name" value="SSB"/>
    <property type="match status" value="1"/>
</dbReference>
<evidence type="ECO:0000313" key="9">
    <source>
        <dbReference type="Proteomes" id="UP001527052"/>
    </source>
</evidence>
<keyword evidence="1 3" id="KW-0238">DNA-binding</keyword>
<organism evidence="6 8">
    <name type="scientific">Lysinibacillus xylanilyticus</name>
    <dbReference type="NCBI Taxonomy" id="582475"/>
    <lineage>
        <taxon>Bacteria</taxon>
        <taxon>Bacillati</taxon>
        <taxon>Bacillota</taxon>
        <taxon>Bacilli</taxon>
        <taxon>Bacillales</taxon>
        <taxon>Bacillaceae</taxon>
        <taxon>Lysinibacillus</taxon>
    </lineage>
</organism>
<dbReference type="PANTHER" id="PTHR10302:SF27">
    <property type="entry name" value="SINGLE-STRANDED DNA-BINDING PROTEIN"/>
    <property type="match status" value="1"/>
</dbReference>
<comment type="caution">
    <text evidence="3">Lacks conserved residue(s) required for the propagation of feature annotation.</text>
</comment>
<reference evidence="8" key="2">
    <citation type="submission" date="2015-07" db="EMBL/GenBank/DDBJ databases">
        <authorList>
            <consortium name="Consortium for Microbial Forensics and Genomics (microFORGE)"/>
            <person name="Knight B.M."/>
            <person name="Roberts D.P."/>
            <person name="Lin D."/>
            <person name="Hari K."/>
            <person name="Fletcher J."/>
            <person name="Melcher U."/>
            <person name="Blagden T."/>
            <person name="Winegar R.A."/>
        </authorList>
    </citation>
    <scope>NUCLEOTIDE SEQUENCE [LARGE SCALE GENOMIC DNA]</scope>
    <source>
        <strain evidence="8">DSM 23493</strain>
    </source>
</reference>
<name>A0A0K9FGD2_9BACI</name>
<dbReference type="PATRIC" id="fig|582475.4.peg.3610"/>
<evidence type="ECO:0000256" key="3">
    <source>
        <dbReference type="HAMAP-Rule" id="MF_00984"/>
    </source>
</evidence>
<dbReference type="Proteomes" id="UP001527052">
    <property type="component" value="Unassembled WGS sequence"/>
</dbReference>
<dbReference type="GeneID" id="96596768"/>
<dbReference type="OrthoDB" id="9809878at2"/>
<gene>
    <name evidence="7" type="primary">ssb</name>
    <name evidence="6" type="ORF">ACZ11_00325</name>
    <name evidence="7" type="ORF">M5W82_22665</name>
</gene>
<dbReference type="InterPro" id="IPR000424">
    <property type="entry name" value="Primosome_PriB/ssb"/>
</dbReference>
<dbReference type="GO" id="GO:0003697">
    <property type="term" value="F:single-stranded DNA binding"/>
    <property type="evidence" value="ECO:0007669"/>
    <property type="project" value="UniProtKB-UniRule"/>
</dbReference>
<keyword evidence="3" id="KW-0227">DNA damage</keyword>
<dbReference type="PANTHER" id="PTHR10302">
    <property type="entry name" value="SINGLE-STRANDED DNA-BINDING PROTEIN"/>
    <property type="match status" value="1"/>
</dbReference>
<evidence type="ECO:0000313" key="6">
    <source>
        <dbReference type="EMBL" id="KMY33569.1"/>
    </source>
</evidence>
<dbReference type="InterPro" id="IPR011344">
    <property type="entry name" value="ssDNA-bd"/>
</dbReference>
<feature type="region of interest" description="Disordered" evidence="5">
    <location>
        <begin position="104"/>
        <end position="189"/>
    </location>
</feature>
<evidence type="ECO:0000313" key="8">
    <source>
        <dbReference type="Proteomes" id="UP000037326"/>
    </source>
</evidence>
<evidence type="ECO:0000256" key="4">
    <source>
        <dbReference type="RuleBase" id="RU000524"/>
    </source>
</evidence>
<keyword evidence="3" id="KW-0234">DNA repair</keyword>
<dbReference type="GO" id="GO:0006310">
    <property type="term" value="P:DNA recombination"/>
    <property type="evidence" value="ECO:0007669"/>
    <property type="project" value="UniProtKB-UniRule"/>
</dbReference>
<dbReference type="GO" id="GO:0009295">
    <property type="term" value="C:nucleoid"/>
    <property type="evidence" value="ECO:0007669"/>
    <property type="project" value="TreeGrafter"/>
</dbReference>
<feature type="compositionally biased region" description="Low complexity" evidence="5">
    <location>
        <begin position="154"/>
        <end position="164"/>
    </location>
</feature>
<dbReference type="SUPFAM" id="SSF50249">
    <property type="entry name" value="Nucleic acid-binding proteins"/>
    <property type="match status" value="1"/>
</dbReference>
<comment type="subunit">
    <text evidence="3">Homotetramer.</text>
</comment>
<keyword evidence="2 3" id="KW-0233">DNA recombination</keyword>
<evidence type="ECO:0000256" key="2">
    <source>
        <dbReference type="ARBA" id="ARBA00023172"/>
    </source>
</evidence>
<protein>
    <recommendedName>
        <fullName evidence="3 4">Single-stranded DNA-binding protein</fullName>
        <shortName evidence="3">SSB</shortName>
    </recommendedName>
</protein>